<accession>A0AAN9ELA6</accession>
<name>A0AAN9ELA6_CROPI</name>
<dbReference type="AlphaFoldDB" id="A0AAN9ELA6"/>
<proteinExistence type="predicted"/>
<evidence type="ECO:0000313" key="3">
    <source>
        <dbReference type="Proteomes" id="UP001372338"/>
    </source>
</evidence>
<keyword evidence="3" id="KW-1185">Reference proteome</keyword>
<gene>
    <name evidence="2" type="ORF">RIF29_25280</name>
</gene>
<feature type="region of interest" description="Disordered" evidence="1">
    <location>
        <begin position="112"/>
        <end position="146"/>
    </location>
</feature>
<feature type="region of interest" description="Disordered" evidence="1">
    <location>
        <begin position="62"/>
        <end position="85"/>
    </location>
</feature>
<feature type="compositionally biased region" description="Polar residues" evidence="1">
    <location>
        <begin position="62"/>
        <end position="84"/>
    </location>
</feature>
<dbReference type="Proteomes" id="UP001372338">
    <property type="component" value="Unassembled WGS sequence"/>
</dbReference>
<evidence type="ECO:0000313" key="2">
    <source>
        <dbReference type="EMBL" id="KAK7259667.1"/>
    </source>
</evidence>
<sequence length="183" mass="20382">MSSDQVRDKWKAIVKECGIEKGLSIRGGLIHDISSTEECVREEYNPDITFPLSDAEDDSLQIDENLSTPKPPKMQQTKQHQSQIVGFGKREKLDEWDVLIGSNMMGTNEVFIPADEKPSKGGSTAKKRGRPPGSMSGKSKTPGPRFHFTIRTLTLTSLDKPKGHIFSPVEEDKTRMQTAVKLL</sequence>
<organism evidence="2 3">
    <name type="scientific">Crotalaria pallida</name>
    <name type="common">Smooth rattlebox</name>
    <name type="synonym">Crotalaria striata</name>
    <dbReference type="NCBI Taxonomy" id="3830"/>
    <lineage>
        <taxon>Eukaryota</taxon>
        <taxon>Viridiplantae</taxon>
        <taxon>Streptophyta</taxon>
        <taxon>Embryophyta</taxon>
        <taxon>Tracheophyta</taxon>
        <taxon>Spermatophyta</taxon>
        <taxon>Magnoliopsida</taxon>
        <taxon>eudicotyledons</taxon>
        <taxon>Gunneridae</taxon>
        <taxon>Pentapetalae</taxon>
        <taxon>rosids</taxon>
        <taxon>fabids</taxon>
        <taxon>Fabales</taxon>
        <taxon>Fabaceae</taxon>
        <taxon>Papilionoideae</taxon>
        <taxon>50 kb inversion clade</taxon>
        <taxon>genistoids sensu lato</taxon>
        <taxon>core genistoids</taxon>
        <taxon>Crotalarieae</taxon>
        <taxon>Crotalaria</taxon>
    </lineage>
</organism>
<comment type="caution">
    <text evidence="2">The sequence shown here is derived from an EMBL/GenBank/DDBJ whole genome shotgun (WGS) entry which is preliminary data.</text>
</comment>
<protein>
    <submittedName>
        <fullName evidence="2">Uncharacterized protein</fullName>
    </submittedName>
</protein>
<reference evidence="2 3" key="1">
    <citation type="submission" date="2024-01" db="EMBL/GenBank/DDBJ databases">
        <title>The genomes of 5 underutilized Papilionoideae crops provide insights into root nodulation and disease resistanc.</title>
        <authorList>
            <person name="Yuan L."/>
        </authorList>
    </citation>
    <scope>NUCLEOTIDE SEQUENCE [LARGE SCALE GENOMIC DNA]</scope>
    <source>
        <strain evidence="2">ZHUSHIDOU_FW_LH</strain>
        <tissue evidence="2">Leaf</tissue>
    </source>
</reference>
<dbReference type="EMBL" id="JAYWIO010000005">
    <property type="protein sequence ID" value="KAK7259667.1"/>
    <property type="molecule type" value="Genomic_DNA"/>
</dbReference>
<evidence type="ECO:0000256" key="1">
    <source>
        <dbReference type="SAM" id="MobiDB-lite"/>
    </source>
</evidence>